<dbReference type="GO" id="GO:0003677">
    <property type="term" value="F:DNA binding"/>
    <property type="evidence" value="ECO:0007669"/>
    <property type="project" value="UniProtKB-KW"/>
</dbReference>
<gene>
    <name evidence="7" type="ORF">COCNU_02G004670</name>
</gene>
<comment type="caution">
    <text evidence="7">The sequence shown here is derived from an EMBL/GenBank/DDBJ whole genome shotgun (WGS) entry which is preliminary data.</text>
</comment>
<feature type="compositionally biased region" description="Low complexity" evidence="5">
    <location>
        <begin position="119"/>
        <end position="131"/>
    </location>
</feature>
<feature type="region of interest" description="Disordered" evidence="5">
    <location>
        <begin position="1"/>
        <end position="30"/>
    </location>
</feature>
<evidence type="ECO:0000256" key="5">
    <source>
        <dbReference type="SAM" id="MobiDB-lite"/>
    </source>
</evidence>
<keyword evidence="3" id="KW-0804">Transcription</keyword>
<evidence type="ECO:0000256" key="4">
    <source>
        <dbReference type="ARBA" id="ARBA00023242"/>
    </source>
</evidence>
<keyword evidence="8" id="KW-1185">Reference proteome</keyword>
<accession>A0A8K0MWU7</accession>
<sequence>MTSTSELGNPQQQQVDHELPSGGSAAASPVVFPPRSSRKFSLEEISKYFSLPIAEAASILGVCTRVLKRICRDNGIVRWPYRKFLAGKTVEDIKKDTERERTKELAELPKIANQRTDVSRVMPSSSVGSSSTFGNQVQSRTLSGTQEALKLQRRVPMPGHVLRLQGNKFSHNSWPNMIQYRGIPTYMDEFKNGFPANGLSSVSIKWWGSSSKEDTEGALPEETIKGENQESRQLSNEISRHMVKDDHPGGPDRGTEDSATITEPSASLCSLRRKAVECGRKTLKGGVSKGYTTYKLGKRQRLALFQVFKSSLPHQWMNALS</sequence>
<evidence type="ECO:0000256" key="3">
    <source>
        <dbReference type="ARBA" id="ARBA00023163"/>
    </source>
</evidence>
<feature type="compositionally biased region" description="Polar residues" evidence="5">
    <location>
        <begin position="1"/>
        <end position="14"/>
    </location>
</feature>
<dbReference type="EMBL" id="CM017873">
    <property type="protein sequence ID" value="KAG1330499.1"/>
    <property type="molecule type" value="Genomic_DNA"/>
</dbReference>
<evidence type="ECO:0000256" key="2">
    <source>
        <dbReference type="ARBA" id="ARBA00023125"/>
    </source>
</evidence>
<dbReference type="PROSITE" id="PS51519">
    <property type="entry name" value="RWP_RK"/>
    <property type="match status" value="1"/>
</dbReference>
<evidence type="ECO:0000259" key="6">
    <source>
        <dbReference type="PROSITE" id="PS51519"/>
    </source>
</evidence>
<reference evidence="7" key="2">
    <citation type="submission" date="2019-07" db="EMBL/GenBank/DDBJ databases">
        <authorList>
            <person name="Yang Y."/>
            <person name="Bocs S."/>
            <person name="Baudouin L."/>
        </authorList>
    </citation>
    <scope>NUCLEOTIDE SEQUENCE</scope>
    <source>
        <tissue evidence="7">Spear leaf of Hainan Tall coconut</tissue>
    </source>
</reference>
<feature type="region of interest" description="Disordered" evidence="5">
    <location>
        <begin position="119"/>
        <end position="139"/>
    </location>
</feature>
<evidence type="ECO:0000313" key="8">
    <source>
        <dbReference type="Proteomes" id="UP000797356"/>
    </source>
</evidence>
<dbReference type="AlphaFoldDB" id="A0A8K0MWU7"/>
<reference evidence="7" key="1">
    <citation type="journal article" date="2017" name="Gigascience">
        <title>The genome draft of coconut (Cocos nucifera).</title>
        <authorList>
            <person name="Xiao Y."/>
            <person name="Xu P."/>
            <person name="Fan H."/>
            <person name="Baudouin L."/>
            <person name="Xia W."/>
            <person name="Bocs S."/>
            <person name="Xu J."/>
            <person name="Li Q."/>
            <person name="Guo A."/>
            <person name="Zhou L."/>
            <person name="Li J."/>
            <person name="Wu Y."/>
            <person name="Ma Z."/>
            <person name="Armero A."/>
            <person name="Issali A.E."/>
            <person name="Liu N."/>
            <person name="Peng M."/>
            <person name="Yang Y."/>
        </authorList>
    </citation>
    <scope>NUCLEOTIDE SEQUENCE</scope>
    <source>
        <tissue evidence="7">Spear leaf of Hainan Tall coconut</tissue>
    </source>
</reference>
<organism evidence="7 8">
    <name type="scientific">Cocos nucifera</name>
    <name type="common">Coconut palm</name>
    <dbReference type="NCBI Taxonomy" id="13894"/>
    <lineage>
        <taxon>Eukaryota</taxon>
        <taxon>Viridiplantae</taxon>
        <taxon>Streptophyta</taxon>
        <taxon>Embryophyta</taxon>
        <taxon>Tracheophyta</taxon>
        <taxon>Spermatophyta</taxon>
        <taxon>Magnoliopsida</taxon>
        <taxon>Liliopsida</taxon>
        <taxon>Arecaceae</taxon>
        <taxon>Arecoideae</taxon>
        <taxon>Cocoseae</taxon>
        <taxon>Attaleinae</taxon>
        <taxon>Cocos</taxon>
    </lineage>
</organism>
<evidence type="ECO:0000313" key="7">
    <source>
        <dbReference type="EMBL" id="KAG1330499.1"/>
    </source>
</evidence>
<dbReference type="Proteomes" id="UP000797356">
    <property type="component" value="Chromosome 2"/>
</dbReference>
<evidence type="ECO:0000256" key="1">
    <source>
        <dbReference type="ARBA" id="ARBA00023015"/>
    </source>
</evidence>
<proteinExistence type="predicted"/>
<feature type="compositionally biased region" description="Basic and acidic residues" evidence="5">
    <location>
        <begin position="238"/>
        <end position="256"/>
    </location>
</feature>
<keyword evidence="4" id="KW-0539">Nucleus</keyword>
<dbReference type="OrthoDB" id="6270329at2759"/>
<dbReference type="InterPro" id="IPR003035">
    <property type="entry name" value="RWP-RK_dom"/>
</dbReference>
<name>A0A8K0MWU7_COCNU</name>
<keyword evidence="1" id="KW-0805">Transcription regulation</keyword>
<feature type="domain" description="RWP-RK" evidence="6">
    <location>
        <begin position="23"/>
        <end position="107"/>
    </location>
</feature>
<dbReference type="PANTHER" id="PTHR48460">
    <property type="entry name" value="RWP-RK DOMAIN-CONTAINING PROTEIN"/>
    <property type="match status" value="1"/>
</dbReference>
<protein>
    <submittedName>
        <fullName evidence="7">Protein RKD5</fullName>
    </submittedName>
</protein>
<keyword evidence="2" id="KW-0238">DNA-binding</keyword>
<dbReference type="PANTHER" id="PTHR48460:SF1">
    <property type="entry name" value="RWP-RK DOMAIN-CONTAINING PROTEIN"/>
    <property type="match status" value="1"/>
</dbReference>
<dbReference type="Pfam" id="PF02042">
    <property type="entry name" value="RWP-RK"/>
    <property type="match status" value="1"/>
</dbReference>
<feature type="region of interest" description="Disordered" evidence="5">
    <location>
        <begin position="211"/>
        <end position="264"/>
    </location>
</feature>